<comment type="subcellular location">
    <subcellularLocation>
        <location evidence="1">Cell membrane</location>
        <topology evidence="1">Multi-pass membrane protein</topology>
    </subcellularLocation>
</comment>
<feature type="signal peptide" evidence="8">
    <location>
        <begin position="1"/>
        <end position="23"/>
    </location>
</feature>
<evidence type="ECO:0000259" key="10">
    <source>
        <dbReference type="Pfam" id="PF21082"/>
    </source>
</evidence>
<dbReference type="Gene3D" id="3.30.70.100">
    <property type="match status" value="1"/>
</dbReference>
<evidence type="ECO:0000256" key="4">
    <source>
        <dbReference type="ARBA" id="ARBA00022692"/>
    </source>
</evidence>
<dbReference type="SUPFAM" id="SSF82861">
    <property type="entry name" value="Mechanosensitive channel protein MscS (YggB), transmembrane region"/>
    <property type="match status" value="1"/>
</dbReference>
<dbReference type="SUPFAM" id="SSF50182">
    <property type="entry name" value="Sm-like ribonucleoproteins"/>
    <property type="match status" value="1"/>
</dbReference>
<feature type="transmembrane region" description="Helical" evidence="7">
    <location>
        <begin position="296"/>
        <end position="314"/>
    </location>
</feature>
<proteinExistence type="inferred from homology"/>
<feature type="transmembrane region" description="Helical" evidence="7">
    <location>
        <begin position="217"/>
        <end position="241"/>
    </location>
</feature>
<evidence type="ECO:0000256" key="2">
    <source>
        <dbReference type="ARBA" id="ARBA00008017"/>
    </source>
</evidence>
<dbReference type="PANTHER" id="PTHR43634">
    <property type="entry name" value="OW CONDUCTANCE MECHANOSENSITIVE CHANNEL"/>
    <property type="match status" value="1"/>
</dbReference>
<evidence type="ECO:0000256" key="6">
    <source>
        <dbReference type="ARBA" id="ARBA00023136"/>
    </source>
</evidence>
<feature type="domain" description="Mechanosensitive ion channel transmembrane helices 2/3" evidence="11">
    <location>
        <begin position="299"/>
        <end position="340"/>
    </location>
</feature>
<dbReference type="PANTHER" id="PTHR43634:SF2">
    <property type="entry name" value="LOW CONDUCTANCE MECHANOSENSITIVE CHANNEL YNAI"/>
    <property type="match status" value="1"/>
</dbReference>
<evidence type="ECO:0000313" key="13">
    <source>
        <dbReference type="Proteomes" id="UP001065174"/>
    </source>
</evidence>
<dbReference type="RefSeq" id="WP_262311042.1">
    <property type="nucleotide sequence ID" value="NZ_CP106679.1"/>
</dbReference>
<dbReference type="InterPro" id="IPR045042">
    <property type="entry name" value="YnaI-like"/>
</dbReference>
<dbReference type="InterPro" id="IPR049278">
    <property type="entry name" value="MS_channel_C"/>
</dbReference>
<evidence type="ECO:0000313" key="12">
    <source>
        <dbReference type="EMBL" id="UXP33613.1"/>
    </source>
</evidence>
<feature type="transmembrane region" description="Helical" evidence="7">
    <location>
        <begin position="174"/>
        <end position="197"/>
    </location>
</feature>
<sequence length="542" mass="62088">MRKLAFILLPIFSLLSWTKPLLASEGDSITILLESPYQALRTFVKYTERSSIQDYKKASVVFNDPSLSVDEKTKYAKKLEQILEGAGVLLQFNSIPSDPNHYDSLQNDYLYTISNRYPEIYLQKRRGRWQFQREVLTQIDSVHHELFQFGTNILFSQEQKDNLLGDEFLGLKTWQWIGIGIVFLAGYLVRFIFSLVFEKIIIQLLEKLGQGHIGSRYILPIAKPTGMVCVLILISVFYPLLQLPRQFGVYIVFSLKALIPLFGIIILYRMVNIVEIYLVRLVGKTESKLDDQLVPILKKTLRILIVVVGVLVILDNINIPILPLLTGLSIGGLAFALAAQDTIKNFFGSLMIFIDKPFQIGDWITSGDIDGTVEEVGFRSTRIRTFRNSVISVPNGQLADSTIDNNGLRQYRRFRTILAITYDTPPERIEVFVEGLKKIVQKHPNTNNEKFEIYLNDMGAHSLDILFYIFFEAATWSDELKFRQEIILEILKLGRLLSVHFAFPTQTLHVENMPGQPSLSPEYTLTKQDLNDRLNQYFGEKA</sequence>
<dbReference type="Proteomes" id="UP001065174">
    <property type="component" value="Chromosome"/>
</dbReference>
<feature type="chain" id="PRO_5046172349" evidence="8">
    <location>
        <begin position="24"/>
        <end position="542"/>
    </location>
</feature>
<dbReference type="InterPro" id="IPR023408">
    <property type="entry name" value="MscS_beta-dom_sf"/>
</dbReference>
<feature type="transmembrane region" description="Helical" evidence="7">
    <location>
        <begin position="247"/>
        <end position="268"/>
    </location>
</feature>
<keyword evidence="5 7" id="KW-1133">Transmembrane helix</keyword>
<keyword evidence="3" id="KW-1003">Cell membrane</keyword>
<dbReference type="Gene3D" id="1.10.287.1260">
    <property type="match status" value="1"/>
</dbReference>
<keyword evidence="6 7" id="KW-0472">Membrane</keyword>
<keyword evidence="4 7" id="KW-0812">Transmembrane</keyword>
<dbReference type="InterPro" id="IPR010920">
    <property type="entry name" value="LSM_dom_sf"/>
</dbReference>
<evidence type="ECO:0000256" key="7">
    <source>
        <dbReference type="SAM" id="Phobius"/>
    </source>
</evidence>
<protein>
    <submittedName>
        <fullName evidence="12">Mechanosensitive ion channel family protein</fullName>
    </submittedName>
</protein>
<dbReference type="InterPro" id="IPR049142">
    <property type="entry name" value="MS_channel_1st"/>
</dbReference>
<dbReference type="InterPro" id="IPR011066">
    <property type="entry name" value="MscS_channel_C_sf"/>
</dbReference>
<dbReference type="Pfam" id="PF21082">
    <property type="entry name" value="MS_channel_3rd"/>
    <property type="match status" value="1"/>
</dbReference>
<dbReference type="SUPFAM" id="SSF82689">
    <property type="entry name" value="Mechanosensitive channel protein MscS (YggB), C-terminal domain"/>
    <property type="match status" value="1"/>
</dbReference>
<name>A0ABY6CW46_9BACT</name>
<keyword evidence="8" id="KW-0732">Signal</keyword>
<dbReference type="Gene3D" id="2.30.30.60">
    <property type="match status" value="1"/>
</dbReference>
<keyword evidence="13" id="KW-1185">Reference proteome</keyword>
<feature type="domain" description="Mechanosensitive ion channel MscS" evidence="9">
    <location>
        <begin position="341"/>
        <end position="405"/>
    </location>
</feature>
<dbReference type="EMBL" id="CP106679">
    <property type="protein sequence ID" value="UXP33613.1"/>
    <property type="molecule type" value="Genomic_DNA"/>
</dbReference>
<accession>A0ABY6CW46</accession>
<comment type="similarity">
    <text evidence="2">Belongs to the MscS (TC 1.A.23) family.</text>
</comment>
<evidence type="ECO:0000259" key="11">
    <source>
        <dbReference type="Pfam" id="PF21088"/>
    </source>
</evidence>
<reference evidence="12" key="1">
    <citation type="submission" date="2022-09" db="EMBL/GenBank/DDBJ databases">
        <title>Comparative genomics and taxonomic characterization of three novel marine species of genus Reichenbachiella exhibiting antioxidant and polysaccharide degradation activities.</title>
        <authorList>
            <person name="Muhammad N."/>
            <person name="Lee Y.-J."/>
            <person name="Ko J."/>
            <person name="Kim S.-G."/>
        </authorList>
    </citation>
    <scope>NUCLEOTIDE SEQUENCE</scope>
    <source>
        <strain evidence="12">BKB1-1</strain>
    </source>
</reference>
<feature type="domain" description="Mechanosensitive ion channel MscS C-terminal" evidence="10">
    <location>
        <begin position="419"/>
        <end position="492"/>
    </location>
</feature>
<evidence type="ECO:0000256" key="1">
    <source>
        <dbReference type="ARBA" id="ARBA00004651"/>
    </source>
</evidence>
<dbReference type="InterPro" id="IPR011014">
    <property type="entry name" value="MscS_channel_TM-2"/>
</dbReference>
<dbReference type="Pfam" id="PF00924">
    <property type="entry name" value="MS_channel_2nd"/>
    <property type="match status" value="1"/>
</dbReference>
<dbReference type="Pfam" id="PF21088">
    <property type="entry name" value="MS_channel_1st"/>
    <property type="match status" value="1"/>
</dbReference>
<evidence type="ECO:0000256" key="3">
    <source>
        <dbReference type="ARBA" id="ARBA00022475"/>
    </source>
</evidence>
<gene>
    <name evidence="12" type="ORF">N6H18_06555</name>
</gene>
<evidence type="ECO:0000256" key="5">
    <source>
        <dbReference type="ARBA" id="ARBA00022989"/>
    </source>
</evidence>
<organism evidence="12 13">
    <name type="scientific">Reichenbachiella agarivorans</name>
    <dbReference type="NCBI Taxonomy" id="2979464"/>
    <lineage>
        <taxon>Bacteria</taxon>
        <taxon>Pseudomonadati</taxon>
        <taxon>Bacteroidota</taxon>
        <taxon>Cytophagia</taxon>
        <taxon>Cytophagales</taxon>
        <taxon>Reichenbachiellaceae</taxon>
        <taxon>Reichenbachiella</taxon>
    </lineage>
</organism>
<evidence type="ECO:0000256" key="8">
    <source>
        <dbReference type="SAM" id="SignalP"/>
    </source>
</evidence>
<dbReference type="InterPro" id="IPR006685">
    <property type="entry name" value="MscS_channel_2nd"/>
</dbReference>
<evidence type="ECO:0000259" key="9">
    <source>
        <dbReference type="Pfam" id="PF00924"/>
    </source>
</evidence>